<dbReference type="Gene3D" id="3.30.450.80">
    <property type="entry name" value="Transcription factor LuxR-like, autoinducer-binding domain"/>
    <property type="match status" value="1"/>
</dbReference>
<keyword evidence="2" id="KW-0238">DNA-binding</keyword>
<dbReference type="InterPro" id="IPR016032">
    <property type="entry name" value="Sig_transdc_resp-reg_C-effctor"/>
</dbReference>
<proteinExistence type="predicted"/>
<evidence type="ECO:0000256" key="3">
    <source>
        <dbReference type="ARBA" id="ARBA00023163"/>
    </source>
</evidence>
<evidence type="ECO:0000313" key="5">
    <source>
        <dbReference type="EMBL" id="CAB3729074.1"/>
    </source>
</evidence>
<dbReference type="InterPro" id="IPR036693">
    <property type="entry name" value="TF_LuxR_autoind-bd_dom_sf"/>
</dbReference>
<dbReference type="PANTHER" id="PTHR44688">
    <property type="entry name" value="DNA-BINDING TRANSCRIPTIONAL ACTIVATOR DEVR_DOSR"/>
    <property type="match status" value="1"/>
</dbReference>
<name>A0A6J5C7F3_9BURK</name>
<dbReference type="GO" id="GO:0003677">
    <property type="term" value="F:DNA binding"/>
    <property type="evidence" value="ECO:0007669"/>
    <property type="project" value="UniProtKB-KW"/>
</dbReference>
<dbReference type="GO" id="GO:0006355">
    <property type="term" value="P:regulation of DNA-templated transcription"/>
    <property type="evidence" value="ECO:0007669"/>
    <property type="project" value="InterPro"/>
</dbReference>
<protein>
    <submittedName>
        <fullName evidence="5">Transcriptional activator protein LasR</fullName>
    </submittedName>
</protein>
<dbReference type="Pfam" id="PF00196">
    <property type="entry name" value="GerE"/>
    <property type="match status" value="1"/>
</dbReference>
<dbReference type="InterPro" id="IPR036388">
    <property type="entry name" value="WH-like_DNA-bd_sf"/>
</dbReference>
<dbReference type="CDD" id="cd06170">
    <property type="entry name" value="LuxR_C_like"/>
    <property type="match status" value="1"/>
</dbReference>
<dbReference type="EMBL" id="CADIJZ010000026">
    <property type="protein sequence ID" value="CAB3729074.1"/>
    <property type="molecule type" value="Genomic_DNA"/>
</dbReference>
<dbReference type="PROSITE" id="PS50043">
    <property type="entry name" value="HTH_LUXR_2"/>
    <property type="match status" value="1"/>
</dbReference>
<reference evidence="5 6" key="1">
    <citation type="submission" date="2020-04" db="EMBL/GenBank/DDBJ databases">
        <authorList>
            <person name="De Canck E."/>
        </authorList>
    </citation>
    <scope>NUCLEOTIDE SEQUENCE [LARGE SCALE GENOMIC DNA]</scope>
    <source>
        <strain evidence="5 6">LMG 27174</strain>
    </source>
</reference>
<dbReference type="Proteomes" id="UP000494205">
    <property type="component" value="Unassembled WGS sequence"/>
</dbReference>
<dbReference type="SUPFAM" id="SSF46894">
    <property type="entry name" value="C-terminal effector domain of the bipartite response regulators"/>
    <property type="match status" value="1"/>
</dbReference>
<sequence>MQSQIKPYANIRTGIFASLRESKLSLHFIEQMAPLLDAASEAEWFSAVARLAETWGFDRLLVAMLPRPTIRLEDAYVRSTYAPEWRRTYDEQGLVHIDPTVAHCATRSTPLVWSPEIFTTAPQQSMYEEARGHGLRAGVTLPIHGPNQESGMMCFVNDANPTDTFWRHIDLVLPNLVLLRDLVIDTSQRHLSTHAQTLLPKLTPRERECLQWTARGKSTWEISHILSCSEAVVNFHMKNIRTKLGVNSRRAAAVIATQLGLIDPG</sequence>
<evidence type="ECO:0000256" key="1">
    <source>
        <dbReference type="ARBA" id="ARBA00023015"/>
    </source>
</evidence>
<keyword evidence="1" id="KW-0805">Transcription regulation</keyword>
<evidence type="ECO:0000259" key="4">
    <source>
        <dbReference type="PROSITE" id="PS50043"/>
    </source>
</evidence>
<dbReference type="SUPFAM" id="SSF75516">
    <property type="entry name" value="Pheromone-binding domain of LuxR-like quorum-sensing transcription factors"/>
    <property type="match status" value="1"/>
</dbReference>
<dbReference type="InterPro" id="IPR000792">
    <property type="entry name" value="Tscrpt_reg_LuxR_C"/>
</dbReference>
<accession>A0A6J5C7F3</accession>
<evidence type="ECO:0000256" key="2">
    <source>
        <dbReference type="ARBA" id="ARBA00023125"/>
    </source>
</evidence>
<dbReference type="Pfam" id="PF03472">
    <property type="entry name" value="Autoind_bind"/>
    <property type="match status" value="1"/>
</dbReference>
<gene>
    <name evidence="5" type="primary">lasR</name>
    <name evidence="5" type="ORF">LMG27174_05618</name>
</gene>
<dbReference type="PANTHER" id="PTHR44688:SF16">
    <property type="entry name" value="DNA-BINDING TRANSCRIPTIONAL ACTIVATOR DEVR_DOSR"/>
    <property type="match status" value="1"/>
</dbReference>
<dbReference type="Gene3D" id="1.10.10.10">
    <property type="entry name" value="Winged helix-like DNA-binding domain superfamily/Winged helix DNA-binding domain"/>
    <property type="match status" value="1"/>
</dbReference>
<dbReference type="PRINTS" id="PR00038">
    <property type="entry name" value="HTHLUXR"/>
</dbReference>
<feature type="domain" description="HTH luxR-type" evidence="4">
    <location>
        <begin position="195"/>
        <end position="260"/>
    </location>
</feature>
<evidence type="ECO:0000313" key="6">
    <source>
        <dbReference type="Proteomes" id="UP000494205"/>
    </source>
</evidence>
<dbReference type="InterPro" id="IPR005143">
    <property type="entry name" value="TF_LuxR_autoind-bd_dom"/>
</dbReference>
<dbReference type="SMART" id="SM00421">
    <property type="entry name" value="HTH_LUXR"/>
    <property type="match status" value="1"/>
</dbReference>
<dbReference type="AlphaFoldDB" id="A0A6J5C7F3"/>
<organism evidence="5 6">
    <name type="scientific">Paraburkholderia rhynchosiae</name>
    <dbReference type="NCBI Taxonomy" id="487049"/>
    <lineage>
        <taxon>Bacteria</taxon>
        <taxon>Pseudomonadati</taxon>
        <taxon>Pseudomonadota</taxon>
        <taxon>Betaproteobacteria</taxon>
        <taxon>Burkholderiales</taxon>
        <taxon>Burkholderiaceae</taxon>
        <taxon>Paraburkholderia</taxon>
    </lineage>
</organism>
<keyword evidence="3" id="KW-0804">Transcription</keyword>